<evidence type="ECO:0000313" key="1">
    <source>
        <dbReference type="EMBL" id="ACM39151.1"/>
    </source>
</evidence>
<evidence type="ECO:0000313" key="2">
    <source>
        <dbReference type="Proteomes" id="UP000001596"/>
    </source>
</evidence>
<protein>
    <submittedName>
        <fullName evidence="1">Uncharacterized protein</fullName>
    </submittedName>
</protein>
<name>B9K2Q3_ALLAM</name>
<dbReference type="STRING" id="311402.Avi_6155"/>
<dbReference type="AlphaFoldDB" id="B9K2Q3"/>
<reference evidence="1 2" key="1">
    <citation type="journal article" date="2009" name="J. Bacteriol.">
        <title>Genome sequences of three Agrobacterium biovars help elucidate the evolution of multichromosome genomes in bacteria.</title>
        <authorList>
            <person name="Slater S.C."/>
            <person name="Goldman B.S."/>
            <person name="Goodner B."/>
            <person name="Setubal J.C."/>
            <person name="Farrand S.K."/>
            <person name="Nester E.W."/>
            <person name="Burr T.J."/>
            <person name="Banta L."/>
            <person name="Dickerman A.W."/>
            <person name="Paulsen I."/>
            <person name="Otten L."/>
            <person name="Suen G."/>
            <person name="Welch R."/>
            <person name="Almeida N.F."/>
            <person name="Arnold F."/>
            <person name="Burton O.T."/>
            <person name="Du Z."/>
            <person name="Ewing A."/>
            <person name="Godsy E."/>
            <person name="Heisel S."/>
            <person name="Houmiel K.L."/>
            <person name="Jhaveri J."/>
            <person name="Lu J."/>
            <person name="Miller N.M."/>
            <person name="Norton S."/>
            <person name="Chen Q."/>
            <person name="Phoolcharoen W."/>
            <person name="Ohlin V."/>
            <person name="Ondrusek D."/>
            <person name="Pride N."/>
            <person name="Stricklin S.L."/>
            <person name="Sun J."/>
            <person name="Wheeler C."/>
            <person name="Wilson L."/>
            <person name="Zhu H."/>
            <person name="Wood D.W."/>
        </authorList>
    </citation>
    <scope>NUCLEOTIDE SEQUENCE [LARGE SCALE GENOMIC DNA]</scope>
    <source>
        <strain evidence="2">S4 / ATCC BAA-846</strain>
    </source>
</reference>
<dbReference type="EMBL" id="CP000634">
    <property type="protein sequence ID" value="ACM39151.1"/>
    <property type="molecule type" value="Genomic_DNA"/>
</dbReference>
<dbReference type="RefSeq" id="WP_012654393.1">
    <property type="nucleotide sequence ID" value="NC_011988.1"/>
</dbReference>
<dbReference type="HOGENOM" id="CLU_2033161_0_0_5"/>
<proteinExistence type="predicted"/>
<organism evidence="1 2">
    <name type="scientific">Allorhizobium ampelinum (strain ATCC BAA-846 / DSM 112012 / S4)</name>
    <name type="common">Agrobacterium vitis (strain S4)</name>
    <dbReference type="NCBI Taxonomy" id="311402"/>
    <lineage>
        <taxon>Bacteria</taxon>
        <taxon>Pseudomonadati</taxon>
        <taxon>Pseudomonadota</taxon>
        <taxon>Alphaproteobacteria</taxon>
        <taxon>Hyphomicrobiales</taxon>
        <taxon>Rhizobiaceae</taxon>
        <taxon>Rhizobium/Agrobacterium group</taxon>
        <taxon>Allorhizobium</taxon>
        <taxon>Allorhizobium ampelinum</taxon>
    </lineage>
</organism>
<sequence length="121" mass="13069">MTHHAAYANRPTDAELRTMAAARMTTADIAAHCGCGKHSARKWMNAAGCQSDRQGGWNIPSLDPAQPAPKPTGKSVLEEQFPFIRTHRVKTITGTIATLPAITMQIAYRESVRGGRQAKGV</sequence>
<keyword evidence="2" id="KW-1185">Reference proteome</keyword>
<accession>B9K2Q3</accession>
<dbReference type="KEGG" id="avi:Avi_6155"/>
<dbReference type="Proteomes" id="UP000001596">
    <property type="component" value="Chromosome 2"/>
</dbReference>
<gene>
    <name evidence="1" type="ordered locus">Avi_6155</name>
</gene>